<evidence type="ECO:0000256" key="1">
    <source>
        <dbReference type="ARBA" id="ARBA00022603"/>
    </source>
</evidence>
<keyword evidence="1" id="KW-0489">Methyltransferase</keyword>
<accession>A0A6J5MMM5</accession>
<name>A0A6J5MMM5_9CAUD</name>
<keyword evidence="2" id="KW-0808">Transferase</keyword>
<dbReference type="GO" id="GO:0003677">
    <property type="term" value="F:DNA binding"/>
    <property type="evidence" value="ECO:0007669"/>
    <property type="project" value="InterPro"/>
</dbReference>
<evidence type="ECO:0000313" key="7">
    <source>
        <dbReference type="EMBL" id="CAB4197610.1"/>
    </source>
</evidence>
<dbReference type="GO" id="GO:0008170">
    <property type="term" value="F:N-methyltransferase activity"/>
    <property type="evidence" value="ECO:0007669"/>
    <property type="project" value="InterPro"/>
</dbReference>
<evidence type="ECO:0000259" key="3">
    <source>
        <dbReference type="Pfam" id="PF01555"/>
    </source>
</evidence>
<protein>
    <submittedName>
        <fullName evidence="5">ParB/Sulfiredoxin</fullName>
    </submittedName>
</protein>
<dbReference type="EMBL" id="LR797255">
    <property type="protein sequence ID" value="CAB4197610.1"/>
    <property type="molecule type" value="Genomic_DNA"/>
</dbReference>
<proteinExistence type="predicted"/>
<gene>
    <name evidence="6" type="ORF">UFOVP1225_34</name>
    <name evidence="7" type="ORF">UFOVP1319_24</name>
    <name evidence="8" type="ORF">UFOVP1591_34</name>
    <name evidence="5" type="ORF">UFOVP478_7</name>
</gene>
<dbReference type="InterPro" id="IPR036086">
    <property type="entry name" value="ParB/Sulfiredoxin_sf"/>
</dbReference>
<dbReference type="Gene3D" id="3.90.1530.30">
    <property type="match status" value="1"/>
</dbReference>
<dbReference type="InterPro" id="IPR003115">
    <property type="entry name" value="ParB_N"/>
</dbReference>
<dbReference type="EMBL" id="LR797445">
    <property type="protein sequence ID" value="CAB4217493.1"/>
    <property type="molecule type" value="Genomic_DNA"/>
</dbReference>
<reference evidence="5" key="1">
    <citation type="submission" date="2020-04" db="EMBL/GenBank/DDBJ databases">
        <authorList>
            <person name="Chiriac C."/>
            <person name="Salcher M."/>
            <person name="Ghai R."/>
            <person name="Kavagutti S V."/>
        </authorList>
    </citation>
    <scope>NUCLEOTIDE SEQUENCE</scope>
</reference>
<dbReference type="Pfam" id="PF02195">
    <property type="entry name" value="ParB_N"/>
    <property type="match status" value="1"/>
</dbReference>
<feature type="domain" description="DNA methylase N-4/N-6" evidence="3">
    <location>
        <begin position="279"/>
        <end position="473"/>
    </location>
</feature>
<feature type="domain" description="ParB-like N-terminal" evidence="4">
    <location>
        <begin position="14"/>
        <end position="67"/>
    </location>
</feature>
<dbReference type="InterPro" id="IPR029063">
    <property type="entry name" value="SAM-dependent_MTases_sf"/>
</dbReference>
<evidence type="ECO:0000259" key="4">
    <source>
        <dbReference type="Pfam" id="PF02195"/>
    </source>
</evidence>
<evidence type="ECO:0000313" key="8">
    <source>
        <dbReference type="EMBL" id="CAB4217493.1"/>
    </source>
</evidence>
<dbReference type="SUPFAM" id="SSF110849">
    <property type="entry name" value="ParB/Sulfiredoxin"/>
    <property type="match status" value="1"/>
</dbReference>
<dbReference type="GO" id="GO:0032259">
    <property type="term" value="P:methylation"/>
    <property type="evidence" value="ECO:0007669"/>
    <property type="project" value="UniProtKB-KW"/>
</dbReference>
<dbReference type="SUPFAM" id="SSF53335">
    <property type="entry name" value="S-adenosyl-L-methionine-dependent methyltransferases"/>
    <property type="match status" value="1"/>
</dbReference>
<sequence>MQTILLTSIIEGVRARKDYGDLDGLKDSLTRLGSIHPIVLSKNQDNTYNLVAGGRRFRSMQQMGVKELYQGSVLEPERFGFLFKHEVPEDELKEAELDENLYRLKPKWQEDALLIADVHELKRRKHGANKWGQRQTADLLSKGGKGFGKSSVNLALKVAELLRKGDKEIMACDCLDDANTIRIKRAEDSALARLSSMAMPVSTATPLPSTPTLLDSFNMDLSTELLNRLWGPNVVSDAKPSAPTLQSAPLTTAPRVRIPLSEMFIQADFQTDTHTAPWVHHIVTDIPYGIDMDNLNQKSIGDVKDEHDVEANVDLMPKFLKFAYDAVKPQGFCVFFYDLDHHEKLQTWAKEVGWRVQRWPLVWNKTHTCQNNAAQYNTTKNFEVAMVLRKDDHTVLRSAQGSSVWTGDGSAERRLYNNPFAKPFELWKWLYNMITIPGQSVLDPFCGEMSACRAAANCGLVPYGYEINPKHYNRGVEHMKAVYALIHKSNVEFI</sequence>
<dbReference type="InterPro" id="IPR002941">
    <property type="entry name" value="DNA_methylase_N4/N6"/>
</dbReference>
<evidence type="ECO:0000313" key="6">
    <source>
        <dbReference type="EMBL" id="CAB4191423.1"/>
    </source>
</evidence>
<dbReference type="Gene3D" id="3.40.50.150">
    <property type="entry name" value="Vaccinia Virus protein VP39"/>
    <property type="match status" value="1"/>
</dbReference>
<dbReference type="EMBL" id="LR797173">
    <property type="protein sequence ID" value="CAB4191423.1"/>
    <property type="molecule type" value="Genomic_DNA"/>
</dbReference>
<dbReference type="EMBL" id="LR796462">
    <property type="protein sequence ID" value="CAB4146260.1"/>
    <property type="molecule type" value="Genomic_DNA"/>
</dbReference>
<organism evidence="5">
    <name type="scientific">uncultured Caudovirales phage</name>
    <dbReference type="NCBI Taxonomy" id="2100421"/>
    <lineage>
        <taxon>Viruses</taxon>
        <taxon>Duplodnaviria</taxon>
        <taxon>Heunggongvirae</taxon>
        <taxon>Uroviricota</taxon>
        <taxon>Caudoviricetes</taxon>
        <taxon>Peduoviridae</taxon>
        <taxon>Maltschvirus</taxon>
        <taxon>Maltschvirus maltsch</taxon>
    </lineage>
</organism>
<evidence type="ECO:0000313" key="5">
    <source>
        <dbReference type="EMBL" id="CAB4146260.1"/>
    </source>
</evidence>
<dbReference type="Pfam" id="PF01555">
    <property type="entry name" value="N6_N4_Mtase"/>
    <property type="match status" value="1"/>
</dbReference>
<evidence type="ECO:0000256" key="2">
    <source>
        <dbReference type="ARBA" id="ARBA00022679"/>
    </source>
</evidence>